<proteinExistence type="predicted"/>
<dbReference type="Gene3D" id="3.40.1350.10">
    <property type="match status" value="1"/>
</dbReference>
<dbReference type="STRING" id="521003.COLINT_02318"/>
<dbReference type="HOGENOM" id="CLU_2104817_0_0_11"/>
<dbReference type="EMBL" id="ABXH02000005">
    <property type="protein sequence ID" value="EEP44819.1"/>
    <property type="molecule type" value="Genomic_DNA"/>
</dbReference>
<reference evidence="1 2" key="1">
    <citation type="submission" date="2009-04" db="EMBL/GenBank/DDBJ databases">
        <authorList>
            <person name="Weinstock G."/>
            <person name="Sodergren E."/>
            <person name="Clifton S."/>
            <person name="Fulton L."/>
            <person name="Fulton B."/>
            <person name="Courtney L."/>
            <person name="Fronick C."/>
            <person name="Harrison M."/>
            <person name="Strong C."/>
            <person name="Farmer C."/>
            <person name="Delahaunty K."/>
            <person name="Markovic C."/>
            <person name="Hall O."/>
            <person name="Minx P."/>
            <person name="Tomlinson C."/>
            <person name="Mitreva M."/>
            <person name="Nelson J."/>
            <person name="Hou S."/>
            <person name="Wollam A."/>
            <person name="Pepin K.H."/>
            <person name="Johnson M."/>
            <person name="Bhonagiri V."/>
            <person name="Nash W.E."/>
            <person name="Warren W."/>
            <person name="Chinwalla A."/>
            <person name="Mardis E.R."/>
            <person name="Wilson R.K."/>
        </authorList>
    </citation>
    <scope>NUCLEOTIDE SEQUENCE [LARGE SCALE GENOMIC DNA]</scope>
    <source>
        <strain evidence="1 2">DSM 13280</strain>
    </source>
</reference>
<comment type="caution">
    <text evidence="1">The sequence shown here is derived from an EMBL/GenBank/DDBJ whole genome shotgun (WGS) entry which is preliminary data.</text>
</comment>
<evidence type="ECO:0000313" key="1">
    <source>
        <dbReference type="EMBL" id="EEP44819.1"/>
    </source>
</evidence>
<dbReference type="Proteomes" id="UP000003295">
    <property type="component" value="Unassembled WGS sequence"/>
</dbReference>
<dbReference type="GO" id="GO:0003676">
    <property type="term" value="F:nucleic acid binding"/>
    <property type="evidence" value="ECO:0007669"/>
    <property type="project" value="InterPro"/>
</dbReference>
<name>C4F8E7_9ACTN</name>
<dbReference type="InterPro" id="IPR011856">
    <property type="entry name" value="tRNA_endonuc-like_dom_sf"/>
</dbReference>
<evidence type="ECO:0000313" key="2">
    <source>
        <dbReference type="Proteomes" id="UP000003295"/>
    </source>
</evidence>
<protein>
    <submittedName>
        <fullName evidence="1">Uncharacterized protein</fullName>
    </submittedName>
</protein>
<dbReference type="AlphaFoldDB" id="C4F8E7"/>
<gene>
    <name evidence="1" type="ORF">COLINT_02318</name>
</gene>
<organism evidence="1 2">
    <name type="scientific">Collinsella intestinalis DSM 13280</name>
    <dbReference type="NCBI Taxonomy" id="521003"/>
    <lineage>
        <taxon>Bacteria</taxon>
        <taxon>Bacillati</taxon>
        <taxon>Actinomycetota</taxon>
        <taxon>Coriobacteriia</taxon>
        <taxon>Coriobacteriales</taxon>
        <taxon>Coriobacteriaceae</taxon>
        <taxon>Collinsella</taxon>
    </lineage>
</organism>
<dbReference type="RefSeq" id="WP_006722562.1">
    <property type="nucleotide sequence ID" value="NZ_GG692710.1"/>
</dbReference>
<accession>C4F8E7</accession>
<sequence length="115" mass="13039">MRYDIGELIAKEFLLSKDLKSVDMTGYECDEGKADAICIDESGCHVLVNVETHRKRGVEEPKQVYNVKRMRRVLMCYLADHPEVKAARYDHILTTIYTGNGAEVAYTPGLASKER</sequence>